<dbReference type="Gene3D" id="3.30.40.10">
    <property type="entry name" value="Zinc/RING finger domain, C3HC4 (zinc finger)"/>
    <property type="match status" value="1"/>
</dbReference>
<dbReference type="GO" id="GO:0004842">
    <property type="term" value="F:ubiquitin-protein transferase activity"/>
    <property type="evidence" value="ECO:0007669"/>
    <property type="project" value="InterPro"/>
</dbReference>
<proteinExistence type="predicted"/>
<dbReference type="eggNOG" id="ENOG502QST6">
    <property type="taxonomic scope" value="Eukaryota"/>
</dbReference>
<dbReference type="PANTHER" id="PTHR46573:SF1">
    <property type="entry name" value="WD REPEAT, SAM AND U-BOX DOMAIN-CONTAINING PROTEIN 1"/>
    <property type="match status" value="1"/>
</dbReference>
<dbReference type="RefSeq" id="XP_009032977.1">
    <property type="nucleotide sequence ID" value="XM_009034729.1"/>
</dbReference>
<dbReference type="OMA" id="HAVKSMI"/>
<feature type="non-terminal residue" evidence="2">
    <location>
        <position position="1"/>
    </location>
</feature>
<dbReference type="Pfam" id="PF04564">
    <property type="entry name" value="U-box"/>
    <property type="match status" value="1"/>
</dbReference>
<protein>
    <recommendedName>
        <fullName evidence="1">U-box domain-containing protein</fullName>
    </recommendedName>
</protein>
<dbReference type="PANTHER" id="PTHR46573">
    <property type="entry name" value="WD REPEAT, SAM AND U-BOX DOMAIN-CONTAINING PROTEIN 1"/>
    <property type="match status" value="1"/>
</dbReference>
<evidence type="ECO:0000259" key="1">
    <source>
        <dbReference type="PROSITE" id="PS51698"/>
    </source>
</evidence>
<dbReference type="EMBL" id="GL833121">
    <property type="protein sequence ID" value="EGB11855.1"/>
    <property type="molecule type" value="Genomic_DNA"/>
</dbReference>
<dbReference type="GO" id="GO:0016567">
    <property type="term" value="P:protein ubiquitination"/>
    <property type="evidence" value="ECO:0007669"/>
    <property type="project" value="InterPro"/>
</dbReference>
<dbReference type="PROSITE" id="PS51698">
    <property type="entry name" value="U_BOX"/>
    <property type="match status" value="1"/>
</dbReference>
<keyword evidence="3" id="KW-1185">Reference proteome</keyword>
<evidence type="ECO:0000313" key="2">
    <source>
        <dbReference type="EMBL" id="EGB11855.1"/>
    </source>
</evidence>
<dbReference type="KEGG" id="aaf:AURANDRAFT_19864"/>
<evidence type="ECO:0000313" key="3">
    <source>
        <dbReference type="Proteomes" id="UP000002729"/>
    </source>
</evidence>
<dbReference type="InParanoid" id="F0XZ03"/>
<gene>
    <name evidence="2" type="ORF">AURANDRAFT_19864</name>
</gene>
<dbReference type="SUPFAM" id="SSF57850">
    <property type="entry name" value="RING/U-box"/>
    <property type="match status" value="1"/>
</dbReference>
<dbReference type="Proteomes" id="UP000002729">
    <property type="component" value="Unassembled WGS sequence"/>
</dbReference>
<dbReference type="GeneID" id="20219198"/>
<sequence length="79" mass="8678">PEELCCPVTCELMKDPVMADDGHTYERVAIEQWFATGKRTSPKTNESLPSTVVRPNHAVKSMIAGFLDACRRSGVAPDD</sequence>
<feature type="domain" description="U-box" evidence="1">
    <location>
        <begin position="1"/>
        <end position="73"/>
    </location>
</feature>
<dbReference type="AlphaFoldDB" id="F0XZ03"/>
<dbReference type="InterPro" id="IPR013083">
    <property type="entry name" value="Znf_RING/FYVE/PHD"/>
</dbReference>
<accession>F0XZ03</accession>
<dbReference type="CDD" id="cd16655">
    <property type="entry name" value="RING-Ubox_WDSUB1-like"/>
    <property type="match status" value="1"/>
</dbReference>
<name>F0XZ03_AURAN</name>
<organism evidence="3">
    <name type="scientific">Aureococcus anophagefferens</name>
    <name type="common">Harmful bloom alga</name>
    <dbReference type="NCBI Taxonomy" id="44056"/>
    <lineage>
        <taxon>Eukaryota</taxon>
        <taxon>Sar</taxon>
        <taxon>Stramenopiles</taxon>
        <taxon>Ochrophyta</taxon>
        <taxon>Pelagophyceae</taxon>
        <taxon>Pelagomonadales</taxon>
        <taxon>Pelagomonadaceae</taxon>
        <taxon>Aureococcus</taxon>
    </lineage>
</organism>
<dbReference type="InterPro" id="IPR052085">
    <property type="entry name" value="WD-SAM-U-box"/>
</dbReference>
<dbReference type="InterPro" id="IPR003613">
    <property type="entry name" value="Ubox_domain"/>
</dbReference>
<dbReference type="SMART" id="SM00504">
    <property type="entry name" value="Ubox"/>
    <property type="match status" value="1"/>
</dbReference>
<reference evidence="2 3" key="1">
    <citation type="journal article" date="2011" name="Proc. Natl. Acad. Sci. U.S.A.">
        <title>Niche of harmful alga Aureococcus anophagefferens revealed through ecogenomics.</title>
        <authorList>
            <person name="Gobler C.J."/>
            <person name="Berry D.L."/>
            <person name="Dyhrman S.T."/>
            <person name="Wilhelm S.W."/>
            <person name="Salamov A."/>
            <person name="Lobanov A.V."/>
            <person name="Zhang Y."/>
            <person name="Collier J.L."/>
            <person name="Wurch L.L."/>
            <person name="Kustka A.B."/>
            <person name="Dill B.D."/>
            <person name="Shah M."/>
            <person name="VerBerkmoes N.C."/>
            <person name="Kuo A."/>
            <person name="Terry A."/>
            <person name="Pangilinan J."/>
            <person name="Lindquist E.A."/>
            <person name="Lucas S."/>
            <person name="Paulsen I.T."/>
            <person name="Hattenrath-Lehmann T.K."/>
            <person name="Talmage S.C."/>
            <person name="Walker E.A."/>
            <person name="Koch F."/>
            <person name="Burson A.M."/>
            <person name="Marcoval M.A."/>
            <person name="Tang Y.Z."/>
            <person name="Lecleir G.R."/>
            <person name="Coyne K.J."/>
            <person name="Berg G.M."/>
            <person name="Bertrand E.M."/>
            <person name="Saito M.A."/>
            <person name="Gladyshev V.N."/>
            <person name="Grigoriev I.V."/>
        </authorList>
    </citation>
    <scope>NUCLEOTIDE SEQUENCE [LARGE SCALE GENOMIC DNA]</scope>
    <source>
        <strain evidence="3">CCMP 1984</strain>
    </source>
</reference>
<dbReference type="OrthoDB" id="10064100at2759"/>